<proteinExistence type="predicted"/>
<dbReference type="Proteomes" id="UP000887565">
    <property type="component" value="Unplaced"/>
</dbReference>
<organism evidence="1 2">
    <name type="scientific">Romanomermis culicivorax</name>
    <name type="common">Nematode worm</name>
    <dbReference type="NCBI Taxonomy" id="13658"/>
    <lineage>
        <taxon>Eukaryota</taxon>
        <taxon>Metazoa</taxon>
        <taxon>Ecdysozoa</taxon>
        <taxon>Nematoda</taxon>
        <taxon>Enoplea</taxon>
        <taxon>Dorylaimia</taxon>
        <taxon>Mermithida</taxon>
        <taxon>Mermithoidea</taxon>
        <taxon>Mermithidae</taxon>
        <taxon>Romanomermis</taxon>
    </lineage>
</organism>
<evidence type="ECO:0000313" key="2">
    <source>
        <dbReference type="WBParaSite" id="nRc.2.0.1.t04488-RA"/>
    </source>
</evidence>
<accession>A0A915HRD5</accession>
<dbReference type="WBParaSite" id="nRc.2.0.1.t04488-RA">
    <property type="protein sequence ID" value="nRc.2.0.1.t04488-RA"/>
    <property type="gene ID" value="nRc.2.0.1.g04488"/>
</dbReference>
<sequence>MAIAARKTEQTTLVSGNMSNYIANNVSATRKPKSHQPVSTVWKVSASIEESALVHCLGYLSSVDAIAYETISFSANCLSLLRLNASDESKINMMVLIDGRAIELTAQTMQEQYLNGSVLSFRINRIPLPMGYPTKFGHYEEDINGLAFKEFIPNVGALKSMMHSMPWMIHIKSERDICNGVLIDVSDIWPYANAGETNYALTTATCAIKL</sequence>
<name>A0A915HRD5_ROMCU</name>
<protein>
    <submittedName>
        <fullName evidence="2">Uncharacterized protein</fullName>
    </submittedName>
</protein>
<keyword evidence="1" id="KW-1185">Reference proteome</keyword>
<evidence type="ECO:0000313" key="1">
    <source>
        <dbReference type="Proteomes" id="UP000887565"/>
    </source>
</evidence>
<dbReference type="AlphaFoldDB" id="A0A915HRD5"/>
<reference evidence="2" key="1">
    <citation type="submission" date="2022-11" db="UniProtKB">
        <authorList>
            <consortium name="WormBaseParasite"/>
        </authorList>
    </citation>
    <scope>IDENTIFICATION</scope>
</reference>